<dbReference type="EMBL" id="JADQDC010000005">
    <property type="protein sequence ID" value="MBF9151287.1"/>
    <property type="molecule type" value="Genomic_DNA"/>
</dbReference>
<keyword evidence="2" id="KW-1185">Reference proteome</keyword>
<evidence type="ECO:0000313" key="2">
    <source>
        <dbReference type="Proteomes" id="UP000600799"/>
    </source>
</evidence>
<dbReference type="RefSeq" id="WP_196275604.1">
    <property type="nucleotide sequence ID" value="NZ_JADQDC010000005.1"/>
</dbReference>
<proteinExistence type="predicted"/>
<dbReference type="Proteomes" id="UP000600799">
    <property type="component" value="Unassembled WGS sequence"/>
</dbReference>
<comment type="caution">
    <text evidence="1">The sequence shown here is derived from an EMBL/GenBank/DDBJ whole genome shotgun (WGS) entry which is preliminary data.</text>
</comment>
<name>A0ABS0HGC3_9SPHN</name>
<protein>
    <submittedName>
        <fullName evidence="1">Uncharacterized protein</fullName>
    </submittedName>
</protein>
<gene>
    <name evidence="1" type="ORF">I2488_09770</name>
</gene>
<accession>A0ABS0HGC3</accession>
<sequence>MAQFGASGITIAEMREFASFTPAEQRYIRRSLDVARGRSDAIARWARSREEGASIREQADIYREIALIRQLLPHAEGIDSVEPLFGPLLRLTAFDLAQDRIAGFSAYRFLYERLIGAVARPWLPGAFCGAAALPVIRPDRRRALLQSISEAAATAHGWSLREPVFYPEFVEAEAA</sequence>
<reference evidence="1 2" key="1">
    <citation type="submission" date="2020-11" db="EMBL/GenBank/DDBJ databases">
        <title>The genome sequence of Novosphingobium sp. 1Y9A.</title>
        <authorList>
            <person name="Liu Y."/>
        </authorList>
    </citation>
    <scope>NUCLEOTIDE SEQUENCE [LARGE SCALE GENOMIC DNA]</scope>
    <source>
        <strain evidence="1 2">1Y9A</strain>
    </source>
</reference>
<organism evidence="1 2">
    <name type="scientific">Novosphingobium jiangmenense</name>
    <dbReference type="NCBI Taxonomy" id="2791981"/>
    <lineage>
        <taxon>Bacteria</taxon>
        <taxon>Pseudomonadati</taxon>
        <taxon>Pseudomonadota</taxon>
        <taxon>Alphaproteobacteria</taxon>
        <taxon>Sphingomonadales</taxon>
        <taxon>Sphingomonadaceae</taxon>
        <taxon>Novosphingobium</taxon>
    </lineage>
</organism>
<evidence type="ECO:0000313" key="1">
    <source>
        <dbReference type="EMBL" id="MBF9151287.1"/>
    </source>
</evidence>